<dbReference type="Pfam" id="PF23598">
    <property type="entry name" value="LRR_14"/>
    <property type="match status" value="1"/>
</dbReference>
<sequence length="959" mass="109427">MSCNPVIDLANKACGPCLGELWAEVQKEIISRMKCYLFLNSQYRNLIERQKTDLKDTAKDLRKRADARIAATNAANVHSSKVSELLMKRIPNILSAIEAAAKLHEEMAGSGLCSAGKIQQFCLLGTKVFDAQDLAKEAIDDAGKISDDDLIRPADIVAVKEQDIKVGDIPLSISKNLGRIFDFVKEDQCRVVGVYGVGGVGKSTLIKLVNNEFYRDLRGFDVVLFLSISNNAGRLQVSAIQRHIAERLGKESLLENKNLSDADRAKHLVSALLHEYPKFIVFLDDVWRKFDVQQIGIPSPRESPFHGKLILSSRLESVCRDMEAENFLFQVNRLDRDEASKLFCKQLLPAALESVTKPEVKDHVRAVIDKCEKLPLALCVIGKAAKNLKSGDEWHSFRRRMEESLSNIEDVEELMLQKLKISYDLLDPPEPLQRCLLYCALFPEDYSIKIDQLAKYWAAEGFLPSSYCRSSDDRRGETFRLCRLLEDANLLEFGGSESDVSLHDEIHRMALWIASQSHQDQQSEQVEEIFVVRAGSGEEDNEGDVEYFNKNATRISLMRSCIEEELLPDSPPDCPILSTLLLQDNHQLVKLPIEFFHGMPALKVLDISNTRIRELPLADGDLACLQYLNLRGTGITRLPIQLRFLKELRHLDLSMTYSLVSIPAGIFLDLSHLEVLDLYNSHYGKWRSREEDDAGDGEAAVNELTRLTKLQELAVMVQSMRVAEEITESRILKKSIRSLTIEYGEGEDEFIYISDFWPLLNLEELAVHSCYRLSKVFLGDVKRDKNKSRQWRPPAPETTKMRVLTLAVLSNLAEIVVPPAFRTDSYLKSLRELNIEGCPKLRNLSWIQLLERLEKLKVSDCQFMEELVEEEKKEVAFKELKFIFLSELPWLENISYETEFPSLESISVQDCPNLWKLPFRPDYTAANLRQIAGDEEWWNNLQWPGENLRLTLEHFFRVL</sequence>
<keyword evidence="9" id="KW-1185">Reference proteome</keyword>
<keyword evidence="2" id="KW-0677">Repeat</keyword>
<dbReference type="InterPro" id="IPR057135">
    <property type="entry name" value="At4g27190-like_LRR"/>
</dbReference>
<evidence type="ECO:0000259" key="5">
    <source>
        <dbReference type="Pfam" id="PF00931"/>
    </source>
</evidence>
<dbReference type="InterPro" id="IPR055414">
    <property type="entry name" value="LRR_R13L4/SHOC2-like"/>
</dbReference>
<accession>A0A2I0AE53</accession>
<evidence type="ECO:0000313" key="9">
    <source>
        <dbReference type="Proteomes" id="UP000236161"/>
    </source>
</evidence>
<dbReference type="EMBL" id="KZ451988">
    <property type="protein sequence ID" value="PKA53834.1"/>
    <property type="molecule type" value="Genomic_DNA"/>
</dbReference>
<evidence type="ECO:0000256" key="1">
    <source>
        <dbReference type="ARBA" id="ARBA00008894"/>
    </source>
</evidence>
<dbReference type="OrthoDB" id="664960at2759"/>
<name>A0A2I0AE53_9ASPA</name>
<dbReference type="InterPro" id="IPR002182">
    <property type="entry name" value="NB-ARC"/>
</dbReference>
<evidence type="ECO:0000256" key="3">
    <source>
        <dbReference type="ARBA" id="ARBA00022821"/>
    </source>
</evidence>
<evidence type="ECO:0000313" key="8">
    <source>
        <dbReference type="EMBL" id="PKA53834.1"/>
    </source>
</evidence>
<dbReference type="GO" id="GO:0005524">
    <property type="term" value="F:ATP binding"/>
    <property type="evidence" value="ECO:0007669"/>
    <property type="project" value="UniProtKB-KW"/>
</dbReference>
<feature type="domain" description="Disease resistance R13L4/SHOC-2-like LRR" evidence="7">
    <location>
        <begin position="573"/>
        <end position="775"/>
    </location>
</feature>
<dbReference type="AlphaFoldDB" id="A0A2I0AE53"/>
<evidence type="ECO:0000256" key="4">
    <source>
        <dbReference type="ARBA" id="ARBA00022840"/>
    </source>
</evidence>
<dbReference type="GO" id="GO:0006952">
    <property type="term" value="P:defense response"/>
    <property type="evidence" value="ECO:0007669"/>
    <property type="project" value="UniProtKB-KW"/>
</dbReference>
<dbReference type="PRINTS" id="PR00364">
    <property type="entry name" value="DISEASERSIST"/>
</dbReference>
<evidence type="ECO:0000259" key="7">
    <source>
        <dbReference type="Pfam" id="PF23598"/>
    </source>
</evidence>
<keyword evidence="3" id="KW-0611">Plant defense</keyword>
<dbReference type="Pfam" id="PF23247">
    <property type="entry name" value="LRR_RPS2"/>
    <property type="match status" value="1"/>
</dbReference>
<evidence type="ECO:0000259" key="6">
    <source>
        <dbReference type="Pfam" id="PF23247"/>
    </source>
</evidence>
<dbReference type="PANTHER" id="PTHR33463:SF204">
    <property type="entry name" value="NB-ARC DOMAIN-CONTAINING PROTEIN"/>
    <property type="match status" value="1"/>
</dbReference>
<keyword evidence="4" id="KW-0547">Nucleotide-binding</keyword>
<dbReference type="STRING" id="1088818.A0A2I0AE53"/>
<dbReference type="Gene3D" id="1.10.10.10">
    <property type="entry name" value="Winged helix-like DNA-binding domain superfamily/Winged helix DNA-binding domain"/>
    <property type="match status" value="1"/>
</dbReference>
<dbReference type="InterPro" id="IPR032675">
    <property type="entry name" value="LRR_dom_sf"/>
</dbReference>
<dbReference type="GO" id="GO:0043531">
    <property type="term" value="F:ADP binding"/>
    <property type="evidence" value="ECO:0007669"/>
    <property type="project" value="InterPro"/>
</dbReference>
<dbReference type="InterPro" id="IPR036388">
    <property type="entry name" value="WH-like_DNA-bd_sf"/>
</dbReference>
<dbReference type="SUPFAM" id="SSF52058">
    <property type="entry name" value="L domain-like"/>
    <property type="match status" value="1"/>
</dbReference>
<dbReference type="Gene3D" id="3.40.50.300">
    <property type="entry name" value="P-loop containing nucleotide triphosphate hydrolases"/>
    <property type="match status" value="1"/>
</dbReference>
<keyword evidence="4" id="KW-0067">ATP-binding</keyword>
<evidence type="ECO:0000256" key="2">
    <source>
        <dbReference type="ARBA" id="ARBA00022737"/>
    </source>
</evidence>
<feature type="domain" description="NB-ARC" evidence="5">
    <location>
        <begin position="178"/>
        <end position="350"/>
    </location>
</feature>
<reference evidence="8 9" key="1">
    <citation type="journal article" date="2017" name="Nature">
        <title>The Apostasia genome and the evolution of orchids.</title>
        <authorList>
            <person name="Zhang G.Q."/>
            <person name="Liu K.W."/>
            <person name="Li Z."/>
            <person name="Lohaus R."/>
            <person name="Hsiao Y.Y."/>
            <person name="Niu S.C."/>
            <person name="Wang J.Y."/>
            <person name="Lin Y.C."/>
            <person name="Xu Q."/>
            <person name="Chen L.J."/>
            <person name="Yoshida K."/>
            <person name="Fujiwara S."/>
            <person name="Wang Z.W."/>
            <person name="Zhang Y.Q."/>
            <person name="Mitsuda N."/>
            <person name="Wang M."/>
            <person name="Liu G.H."/>
            <person name="Pecoraro L."/>
            <person name="Huang H.X."/>
            <person name="Xiao X.J."/>
            <person name="Lin M."/>
            <person name="Wu X.Y."/>
            <person name="Wu W.L."/>
            <person name="Chen Y.Y."/>
            <person name="Chang S.B."/>
            <person name="Sakamoto S."/>
            <person name="Ohme-Takagi M."/>
            <person name="Yagi M."/>
            <person name="Zeng S.J."/>
            <person name="Shen C.Y."/>
            <person name="Yeh C.M."/>
            <person name="Luo Y.B."/>
            <person name="Tsai W.C."/>
            <person name="Van de Peer Y."/>
            <person name="Liu Z.J."/>
        </authorList>
    </citation>
    <scope>NUCLEOTIDE SEQUENCE [LARGE SCALE GENOMIC DNA]</scope>
    <source>
        <strain evidence="9">cv. Shenzhen</strain>
        <tissue evidence="8">Stem</tissue>
    </source>
</reference>
<dbReference type="Gene3D" id="3.80.10.10">
    <property type="entry name" value="Ribonuclease Inhibitor"/>
    <property type="match status" value="2"/>
</dbReference>
<comment type="similarity">
    <text evidence="1">Belongs to the disease resistance NB-LRR family.</text>
</comment>
<dbReference type="InterPro" id="IPR042197">
    <property type="entry name" value="Apaf_helical"/>
</dbReference>
<protein>
    <submittedName>
        <fullName evidence="8">Disease resistance protein RPS2</fullName>
    </submittedName>
</protein>
<dbReference type="Gene3D" id="1.10.8.430">
    <property type="entry name" value="Helical domain of apoptotic protease-activating factors"/>
    <property type="match status" value="1"/>
</dbReference>
<dbReference type="Proteomes" id="UP000236161">
    <property type="component" value="Unassembled WGS sequence"/>
</dbReference>
<gene>
    <name evidence="8" type="primary">RPS2</name>
    <name evidence="8" type="ORF">AXF42_Ash011313</name>
</gene>
<feature type="domain" description="Disease resistance protein At4g27190-like leucine-rich repeats" evidence="6">
    <location>
        <begin position="824"/>
        <end position="928"/>
    </location>
</feature>
<dbReference type="Pfam" id="PF00931">
    <property type="entry name" value="NB-ARC"/>
    <property type="match status" value="1"/>
</dbReference>
<dbReference type="InterPro" id="IPR027417">
    <property type="entry name" value="P-loop_NTPase"/>
</dbReference>
<dbReference type="SUPFAM" id="SSF52540">
    <property type="entry name" value="P-loop containing nucleoside triphosphate hydrolases"/>
    <property type="match status" value="1"/>
</dbReference>
<proteinExistence type="inferred from homology"/>
<organism evidence="8 9">
    <name type="scientific">Apostasia shenzhenica</name>
    <dbReference type="NCBI Taxonomy" id="1088818"/>
    <lineage>
        <taxon>Eukaryota</taxon>
        <taxon>Viridiplantae</taxon>
        <taxon>Streptophyta</taxon>
        <taxon>Embryophyta</taxon>
        <taxon>Tracheophyta</taxon>
        <taxon>Spermatophyta</taxon>
        <taxon>Magnoliopsida</taxon>
        <taxon>Liliopsida</taxon>
        <taxon>Asparagales</taxon>
        <taxon>Orchidaceae</taxon>
        <taxon>Apostasioideae</taxon>
        <taxon>Apostasia</taxon>
    </lineage>
</organism>
<dbReference type="InterPro" id="IPR050905">
    <property type="entry name" value="Plant_NBS-LRR"/>
</dbReference>
<dbReference type="PANTHER" id="PTHR33463">
    <property type="entry name" value="NB-ARC DOMAIN-CONTAINING PROTEIN-RELATED"/>
    <property type="match status" value="1"/>
</dbReference>